<gene>
    <name evidence="5" type="ORF">ACFSJD_16380</name>
</gene>
<dbReference type="RefSeq" id="WP_344718520.1">
    <property type="nucleotide sequence ID" value="NZ_BAAAUS010000001.1"/>
</dbReference>
<keyword evidence="6" id="KW-1185">Reference proteome</keyword>
<comment type="caution">
    <text evidence="5">The sequence shown here is derived from an EMBL/GenBank/DDBJ whole genome shotgun (WGS) entry which is preliminary data.</text>
</comment>
<keyword evidence="2" id="KW-0238">DNA-binding</keyword>
<dbReference type="SUPFAM" id="SSF46785">
    <property type="entry name" value="Winged helix' DNA-binding domain"/>
    <property type="match status" value="1"/>
</dbReference>
<evidence type="ECO:0000256" key="2">
    <source>
        <dbReference type="ARBA" id="ARBA00023125"/>
    </source>
</evidence>
<dbReference type="InterPro" id="IPR036390">
    <property type="entry name" value="WH_DNA-bd_sf"/>
</dbReference>
<dbReference type="Gene3D" id="1.10.10.10">
    <property type="entry name" value="Winged helix-like DNA-binding domain superfamily/Winged helix DNA-binding domain"/>
    <property type="match status" value="1"/>
</dbReference>
<protein>
    <submittedName>
        <fullName evidence="5">Winged helix-turn-helix transcriptional regulator</fullName>
    </submittedName>
</protein>
<keyword evidence="1" id="KW-0805">Transcription regulation</keyword>
<sequence>MAGPRRGDARGPCPIGRAIDVLGDRWTLLVLRNATMGMSRFDEFKADLGIADNILSDRLRKLVEHGLLTKRPYRDDSGGRTRNEYRLTDAGAAILPVLHAMYDWGATHTGPAESTAPMQVVHRTCGEPIEPGGDCPRCGVHVTREEEAWVRPWRSPEAIPLAPAV</sequence>
<evidence type="ECO:0000259" key="4">
    <source>
        <dbReference type="PROSITE" id="PS51118"/>
    </source>
</evidence>
<feature type="domain" description="HTH hxlR-type" evidence="4">
    <location>
        <begin position="13"/>
        <end position="113"/>
    </location>
</feature>
<accession>A0ABW4EV00</accession>
<dbReference type="PROSITE" id="PS51118">
    <property type="entry name" value="HTH_HXLR"/>
    <property type="match status" value="1"/>
</dbReference>
<evidence type="ECO:0000313" key="5">
    <source>
        <dbReference type="EMBL" id="MFD1519073.1"/>
    </source>
</evidence>
<evidence type="ECO:0000313" key="6">
    <source>
        <dbReference type="Proteomes" id="UP001597114"/>
    </source>
</evidence>
<reference evidence="6" key="1">
    <citation type="journal article" date="2019" name="Int. J. Syst. Evol. Microbiol.">
        <title>The Global Catalogue of Microorganisms (GCM) 10K type strain sequencing project: providing services to taxonomists for standard genome sequencing and annotation.</title>
        <authorList>
            <consortium name="The Broad Institute Genomics Platform"/>
            <consortium name="The Broad Institute Genome Sequencing Center for Infectious Disease"/>
            <person name="Wu L."/>
            <person name="Ma J."/>
        </authorList>
    </citation>
    <scope>NUCLEOTIDE SEQUENCE [LARGE SCALE GENOMIC DNA]</scope>
    <source>
        <strain evidence="6">CCM 7043</strain>
    </source>
</reference>
<dbReference type="Proteomes" id="UP001597114">
    <property type="component" value="Unassembled WGS sequence"/>
</dbReference>
<evidence type="ECO:0000256" key="1">
    <source>
        <dbReference type="ARBA" id="ARBA00023015"/>
    </source>
</evidence>
<dbReference type="PANTHER" id="PTHR33204:SF18">
    <property type="entry name" value="TRANSCRIPTIONAL REGULATORY PROTEIN"/>
    <property type="match status" value="1"/>
</dbReference>
<evidence type="ECO:0000256" key="3">
    <source>
        <dbReference type="ARBA" id="ARBA00023163"/>
    </source>
</evidence>
<proteinExistence type="predicted"/>
<organism evidence="5 6">
    <name type="scientific">Pseudonocardia yunnanensis</name>
    <dbReference type="NCBI Taxonomy" id="58107"/>
    <lineage>
        <taxon>Bacteria</taxon>
        <taxon>Bacillati</taxon>
        <taxon>Actinomycetota</taxon>
        <taxon>Actinomycetes</taxon>
        <taxon>Pseudonocardiales</taxon>
        <taxon>Pseudonocardiaceae</taxon>
        <taxon>Pseudonocardia</taxon>
    </lineage>
</organism>
<dbReference type="InterPro" id="IPR036388">
    <property type="entry name" value="WH-like_DNA-bd_sf"/>
</dbReference>
<dbReference type="Pfam" id="PF01638">
    <property type="entry name" value="HxlR"/>
    <property type="match status" value="1"/>
</dbReference>
<dbReference type="PANTHER" id="PTHR33204">
    <property type="entry name" value="TRANSCRIPTIONAL REGULATOR, MARR FAMILY"/>
    <property type="match status" value="1"/>
</dbReference>
<dbReference type="EMBL" id="JBHUCO010000015">
    <property type="protein sequence ID" value="MFD1519073.1"/>
    <property type="molecule type" value="Genomic_DNA"/>
</dbReference>
<name>A0ABW4EV00_9PSEU</name>
<keyword evidence="3" id="KW-0804">Transcription</keyword>
<dbReference type="InterPro" id="IPR002577">
    <property type="entry name" value="HTH_HxlR"/>
</dbReference>